<dbReference type="Proteomes" id="UP000234474">
    <property type="component" value="Unassembled WGS sequence"/>
</dbReference>
<evidence type="ECO:0000313" key="2">
    <source>
        <dbReference type="EMBL" id="PKX93974.1"/>
    </source>
</evidence>
<protein>
    <submittedName>
        <fullName evidence="2">Uncharacterized protein</fullName>
    </submittedName>
</protein>
<name>A0A2I1C8J5_ASPN1</name>
<dbReference type="EMBL" id="MSZS01000004">
    <property type="protein sequence ID" value="PKX93974.1"/>
    <property type="molecule type" value="Genomic_DNA"/>
</dbReference>
<evidence type="ECO:0000256" key="1">
    <source>
        <dbReference type="SAM" id="Phobius"/>
    </source>
</evidence>
<dbReference type="VEuPathDB" id="FungiDB:P174DRAFT_441236"/>
<keyword evidence="1" id="KW-0472">Membrane</keyword>
<dbReference type="AlphaFoldDB" id="A0A2I1C8J5"/>
<gene>
    <name evidence="2" type="ORF">P174DRAFT_441236</name>
</gene>
<dbReference type="GeneID" id="36534586"/>
<organism evidence="2 3">
    <name type="scientific">Aspergillus novofumigatus (strain IBT 16806)</name>
    <dbReference type="NCBI Taxonomy" id="1392255"/>
    <lineage>
        <taxon>Eukaryota</taxon>
        <taxon>Fungi</taxon>
        <taxon>Dikarya</taxon>
        <taxon>Ascomycota</taxon>
        <taxon>Pezizomycotina</taxon>
        <taxon>Eurotiomycetes</taxon>
        <taxon>Eurotiomycetidae</taxon>
        <taxon>Eurotiales</taxon>
        <taxon>Aspergillaceae</taxon>
        <taxon>Aspergillus</taxon>
        <taxon>Aspergillus subgen. Fumigati</taxon>
    </lineage>
</organism>
<keyword evidence="1" id="KW-1133">Transmembrane helix</keyword>
<keyword evidence="3" id="KW-1185">Reference proteome</keyword>
<keyword evidence="1" id="KW-0812">Transmembrane</keyword>
<comment type="caution">
    <text evidence="2">The sequence shown here is derived from an EMBL/GenBank/DDBJ whole genome shotgun (WGS) entry which is preliminary data.</text>
</comment>
<reference evidence="3" key="1">
    <citation type="journal article" date="2018" name="Proc. Natl. Acad. Sci. U.S.A.">
        <title>Linking secondary metabolites to gene clusters through genome sequencing of six diverse Aspergillus species.</title>
        <authorList>
            <person name="Kaerboelling I."/>
            <person name="Vesth T.C."/>
            <person name="Frisvad J.C."/>
            <person name="Nybo J.L."/>
            <person name="Theobald S."/>
            <person name="Kuo A."/>
            <person name="Bowyer P."/>
            <person name="Matsuda Y."/>
            <person name="Mondo S."/>
            <person name="Lyhne E.K."/>
            <person name="Kogle M.E."/>
            <person name="Clum A."/>
            <person name="Lipzen A."/>
            <person name="Salamov A."/>
            <person name="Ngan C.Y."/>
            <person name="Daum C."/>
            <person name="Chiniquy J."/>
            <person name="Barry K."/>
            <person name="LaButti K."/>
            <person name="Haridas S."/>
            <person name="Simmons B.A."/>
            <person name="Magnuson J.K."/>
            <person name="Mortensen U.H."/>
            <person name="Larsen T.O."/>
            <person name="Grigoriev I.V."/>
            <person name="Baker S.E."/>
            <person name="Andersen M.R."/>
        </authorList>
    </citation>
    <scope>NUCLEOTIDE SEQUENCE [LARGE SCALE GENOMIC DNA]</scope>
    <source>
        <strain evidence="3">IBT 16806</strain>
    </source>
</reference>
<proteinExistence type="predicted"/>
<accession>A0A2I1C8J5</accession>
<evidence type="ECO:0000313" key="3">
    <source>
        <dbReference type="Proteomes" id="UP000234474"/>
    </source>
</evidence>
<dbReference type="RefSeq" id="XP_024682569.1">
    <property type="nucleotide sequence ID" value="XM_024827261.1"/>
</dbReference>
<sequence length="133" mass="14760">MWSKQPPSIEARDPWALDTSWSELDSRFVYLSAGYESHCKAWAGTESTEFNCSVIDHQPRSQCTLGMNVPGALHKMSVSGLASPSTRLSASRPTGLTFVIIIINSVALLQLQVLIISNLRKSPDRSIHTEYMH</sequence>
<feature type="transmembrane region" description="Helical" evidence="1">
    <location>
        <begin position="95"/>
        <end position="116"/>
    </location>
</feature>